<feature type="transmembrane region" description="Helical" evidence="2">
    <location>
        <begin position="818"/>
        <end position="836"/>
    </location>
</feature>
<feature type="transmembrane region" description="Helical" evidence="2">
    <location>
        <begin position="680"/>
        <end position="699"/>
    </location>
</feature>
<protein>
    <recommendedName>
        <fullName evidence="4">PDZ domain-containing protein</fullName>
    </recommendedName>
</protein>
<dbReference type="EMBL" id="HBEG01011100">
    <property type="protein sequence ID" value="CAD8351208.1"/>
    <property type="molecule type" value="Transcribed_RNA"/>
</dbReference>
<dbReference type="InterPro" id="IPR036034">
    <property type="entry name" value="PDZ_sf"/>
</dbReference>
<feature type="transmembrane region" description="Helical" evidence="2">
    <location>
        <begin position="648"/>
        <end position="665"/>
    </location>
</feature>
<feature type="transmembrane region" description="Helical" evidence="2">
    <location>
        <begin position="711"/>
        <end position="739"/>
    </location>
</feature>
<evidence type="ECO:0000313" key="3">
    <source>
        <dbReference type="EMBL" id="CAD8351208.1"/>
    </source>
</evidence>
<feature type="transmembrane region" description="Helical" evidence="2">
    <location>
        <begin position="783"/>
        <end position="806"/>
    </location>
</feature>
<keyword evidence="2" id="KW-0812">Transmembrane</keyword>
<dbReference type="SUPFAM" id="SSF50156">
    <property type="entry name" value="PDZ domain-like"/>
    <property type="match status" value="1"/>
</dbReference>
<feature type="transmembrane region" description="Helical" evidence="2">
    <location>
        <begin position="848"/>
        <end position="876"/>
    </location>
</feature>
<dbReference type="Gene3D" id="2.30.42.10">
    <property type="match status" value="1"/>
</dbReference>
<dbReference type="AlphaFoldDB" id="A0A7S0FBH8"/>
<keyword evidence="2" id="KW-1133">Transmembrane helix</keyword>
<gene>
    <name evidence="3" type="ORF">PBAH0796_LOCUS6575</name>
</gene>
<reference evidence="3" key="1">
    <citation type="submission" date="2021-01" db="EMBL/GenBank/DDBJ databases">
        <authorList>
            <person name="Corre E."/>
            <person name="Pelletier E."/>
            <person name="Niang G."/>
            <person name="Scheremetjew M."/>
            <person name="Finn R."/>
            <person name="Kale V."/>
            <person name="Holt S."/>
            <person name="Cochrane G."/>
            <person name="Meng A."/>
            <person name="Brown T."/>
            <person name="Cohen L."/>
        </authorList>
    </citation>
    <scope>NUCLEOTIDE SEQUENCE</scope>
    <source>
        <strain evidence="3">Pbaha01</strain>
    </source>
</reference>
<feature type="transmembrane region" description="Helical" evidence="2">
    <location>
        <begin position="527"/>
        <end position="549"/>
    </location>
</feature>
<keyword evidence="2" id="KW-0472">Membrane</keyword>
<sequence length="942" mass="102236">MEVLYSTEDSRVRGRIHWPPGWISLADLETGQRWAAKKAVCPKRHDLQRRLAPYWARCDSCQSIFPEGVLMLRCQACEYDLCAGCLATKSDLHVWSFELTATETEEGSLGFTCEALSSERILLREVQDISWAAANGLLPGDELVAVGGRLAAELSLKELGDLFDRVRPLELSFAYRGECDAVSMTFQGVDCAALSANLSAAMVLEAVLREALAAEVGCGVSPADVEVSLYTGSALFTKCVVSPPEGVLASELHAKLVCMGALPKALATRLSALPGIKAVSSGAVAVRDLKPSKRSEPEAQGVVRLGLARPQIANRVLTWPSHWGVTRAQCMRLLRQLRADPNWKCSNTVYTMVSDFIIPMTQGKGLGYAALENVHNPREVNVMVVHAWGENAENFLEAIVRSTTQHDVMFICALSLYQAEDAAGPSVVGQFGCYPNDTPFRQVARYLQAQHEADAARPQTRRQVPQALQALSLVLLASALLCIYGPILAWGCTPTFDMSECLVRRPPEQTMQIVEWLPVEHFEPVRGGFIVGIVLAVLAVASHWMLAWLQPCTARVLVVADPEVDLSSRLWCLHHLWVADSLGVPLQLAATLADVGHESCRPELAVCAQSHYRELLLQQIKHGVGGRQGFAGMEQAIQAMCRCRDRHFNFMVLGWSAVWALLRCADHRLAMAWDAEQESAFLLAILGALVGTGLAAGTVRRTVLVARGVPSGGALGVVALALLASGWLAISTLAFAGLLQPRAWTGVVNAVFDESYRHRDVQQCTSSTCQHFVAFISSFAQTLMIAAANLAMCLLCAFCCPGFLRWRPYRPYDGTPNAIIALVAIAIAVVAARFILDEPPHEDYAFAVLFLYLTQLCARCLVPALVLWAVVSAWGLRIRTRGRSKDNGSAEDCCVVGRASGSATYSLDSPRSLDTAHSGPEPPPPQSGLRVQLGGAVQHVSV</sequence>
<feature type="region of interest" description="Disordered" evidence="1">
    <location>
        <begin position="906"/>
        <end position="930"/>
    </location>
</feature>
<evidence type="ECO:0000256" key="2">
    <source>
        <dbReference type="SAM" id="Phobius"/>
    </source>
</evidence>
<evidence type="ECO:0008006" key="4">
    <source>
        <dbReference type="Google" id="ProtNLM"/>
    </source>
</evidence>
<proteinExistence type="predicted"/>
<evidence type="ECO:0000256" key="1">
    <source>
        <dbReference type="SAM" id="MobiDB-lite"/>
    </source>
</evidence>
<organism evidence="3">
    <name type="scientific">Pyrodinium bahamense</name>
    <dbReference type="NCBI Taxonomy" id="73915"/>
    <lineage>
        <taxon>Eukaryota</taxon>
        <taxon>Sar</taxon>
        <taxon>Alveolata</taxon>
        <taxon>Dinophyceae</taxon>
        <taxon>Gonyaulacales</taxon>
        <taxon>Pyrocystaceae</taxon>
        <taxon>Pyrodinium</taxon>
    </lineage>
</organism>
<feature type="transmembrane region" description="Helical" evidence="2">
    <location>
        <begin position="467"/>
        <end position="490"/>
    </location>
</feature>
<accession>A0A7S0FBH8</accession>
<name>A0A7S0FBH8_9DINO</name>